<dbReference type="AlphaFoldDB" id="A0A9K3D3S8"/>
<proteinExistence type="predicted"/>
<keyword evidence="2" id="KW-1185">Reference proteome</keyword>
<reference evidence="1 2" key="1">
    <citation type="journal article" date="2018" name="PLoS ONE">
        <title>The draft genome of Kipferlia bialata reveals reductive genome evolution in fornicate parasites.</title>
        <authorList>
            <person name="Tanifuji G."/>
            <person name="Takabayashi S."/>
            <person name="Kume K."/>
            <person name="Takagi M."/>
            <person name="Nakayama T."/>
            <person name="Kamikawa R."/>
            <person name="Inagaki Y."/>
            <person name="Hashimoto T."/>
        </authorList>
    </citation>
    <scope>NUCLEOTIDE SEQUENCE [LARGE SCALE GENOMIC DNA]</scope>
    <source>
        <strain evidence="1">NY0173</strain>
    </source>
</reference>
<protein>
    <submittedName>
        <fullName evidence="1">Uncharacterized protein</fullName>
    </submittedName>
</protein>
<name>A0A9K3D3S8_9EUKA</name>
<comment type="caution">
    <text evidence="1">The sequence shown here is derived from an EMBL/GenBank/DDBJ whole genome shotgun (WGS) entry which is preliminary data.</text>
</comment>
<organism evidence="1 2">
    <name type="scientific">Kipferlia bialata</name>
    <dbReference type="NCBI Taxonomy" id="797122"/>
    <lineage>
        <taxon>Eukaryota</taxon>
        <taxon>Metamonada</taxon>
        <taxon>Carpediemonas-like organisms</taxon>
        <taxon>Kipferlia</taxon>
    </lineage>
</organism>
<accession>A0A9K3D3S8</accession>
<evidence type="ECO:0000313" key="2">
    <source>
        <dbReference type="Proteomes" id="UP000265618"/>
    </source>
</evidence>
<dbReference type="Proteomes" id="UP000265618">
    <property type="component" value="Unassembled WGS sequence"/>
</dbReference>
<dbReference type="SUPFAM" id="SSF75011">
    <property type="entry name" value="3-carboxy-cis,cis-mucoante lactonizing enzyme"/>
    <property type="match status" value="1"/>
</dbReference>
<gene>
    <name evidence="1" type="ORF">KIPB_010342</name>
</gene>
<feature type="non-terminal residue" evidence="1">
    <location>
        <position position="1"/>
    </location>
</feature>
<dbReference type="EMBL" id="BDIP01003819">
    <property type="protein sequence ID" value="GIQ88157.1"/>
    <property type="molecule type" value="Genomic_DNA"/>
</dbReference>
<evidence type="ECO:0000313" key="1">
    <source>
        <dbReference type="EMBL" id="GIQ88157.1"/>
    </source>
</evidence>
<sequence>GLVHPEQSYCSGILLSDSGAQLYVANEEMALYQYTNTAVEASDPVWSDAVSLVPSETTRVPQSGYPGAMAHNGKEVLVVGAPYWDRDGAVFVWDASGTDPVEIAMLTRTRLYGQEIEAKGDTLLVGMAGGVDVYSLYDKDGGISPVLRGTLSMPEDAMIWPEVLRLTSDRMLVSGYYYEKDARCIDVYDRETLEPMPDSQLCGVSDDDFANTFEVVEAEGEEIVIASMSDSTVQRLDSLEGEYSKAGAVSVWRWETETLTYKSCGTVESEVPLTNAQFGRDITYDSVSQVLAVGKVGLDHGCDNSSERYGAVELLGCSVSDLLTGSCTYLGSIVPVGTGSINHGSIGRYDDYIR</sequence>